<gene>
    <name evidence="2" type="ORF">RUM8411_02594</name>
</gene>
<feature type="chain" id="PRO_5012575392" evidence="1">
    <location>
        <begin position="23"/>
        <end position="240"/>
    </location>
</feature>
<organism evidence="2 3">
    <name type="scientific">Ruegeria meonggei</name>
    <dbReference type="NCBI Taxonomy" id="1446476"/>
    <lineage>
        <taxon>Bacteria</taxon>
        <taxon>Pseudomonadati</taxon>
        <taxon>Pseudomonadota</taxon>
        <taxon>Alphaproteobacteria</taxon>
        <taxon>Rhodobacterales</taxon>
        <taxon>Roseobacteraceae</taxon>
        <taxon>Ruegeria</taxon>
    </lineage>
</organism>
<dbReference type="AlphaFoldDB" id="A0A1X6ZK16"/>
<evidence type="ECO:0000313" key="2">
    <source>
        <dbReference type="EMBL" id="SLN53832.1"/>
    </source>
</evidence>
<keyword evidence="3" id="KW-1185">Reference proteome</keyword>
<evidence type="ECO:0000313" key="3">
    <source>
        <dbReference type="Proteomes" id="UP000193778"/>
    </source>
</evidence>
<name>A0A1X6ZK16_9RHOB</name>
<dbReference type="Proteomes" id="UP000193778">
    <property type="component" value="Unassembled WGS sequence"/>
</dbReference>
<proteinExistence type="predicted"/>
<protein>
    <submittedName>
        <fullName evidence="2">Uncharacterized protein</fullName>
    </submittedName>
</protein>
<feature type="signal peptide" evidence="1">
    <location>
        <begin position="1"/>
        <end position="22"/>
    </location>
</feature>
<dbReference type="RefSeq" id="WP_085823115.1">
    <property type="nucleotide sequence ID" value="NZ_FWFP01000007.1"/>
</dbReference>
<sequence length="240" mass="26022">MKPCFLASAAVLALSMATEVGADDSTKVSYDAAERMELTFIFHIDDGMAEQDVFYEKEPGSGEVFRPTAATRDMDAPLYAPALEVKHNFLDTTDTGPYPKGRPLGLTLGEWFAAKGGGSYSCENGVGIVDLTFENLVPNGVYTIWHDFMVWPPTKPFIGTYDLPFGARDGSENIIVANDDGRADFERTISPCLQLSGEHLAADLGLAWHSDGKTYGPLPGEFSTVTHVQMYVALPARTGL</sequence>
<accession>A0A1X6ZK16</accession>
<dbReference type="EMBL" id="FWFP01000007">
    <property type="protein sequence ID" value="SLN53832.1"/>
    <property type="molecule type" value="Genomic_DNA"/>
</dbReference>
<reference evidence="3" key="1">
    <citation type="submission" date="2017-03" db="EMBL/GenBank/DDBJ databases">
        <authorList>
            <person name="Rodrigo-Torres L."/>
            <person name="Arahal R.D."/>
            <person name="Lucena T."/>
        </authorList>
    </citation>
    <scope>NUCLEOTIDE SEQUENCE [LARGE SCALE GENOMIC DNA]</scope>
    <source>
        <strain evidence="3">CECT 8411</strain>
    </source>
</reference>
<keyword evidence="1" id="KW-0732">Signal</keyword>
<evidence type="ECO:0000256" key="1">
    <source>
        <dbReference type="SAM" id="SignalP"/>
    </source>
</evidence>